<feature type="compositionally biased region" description="Polar residues" evidence="2">
    <location>
        <begin position="332"/>
        <end position="341"/>
    </location>
</feature>
<protein>
    <recommendedName>
        <fullName evidence="3">CAP-Gly domain-containing protein</fullName>
    </recommendedName>
</protein>
<gene>
    <name evidence="4" type="ORF">OXX778_LOCUS4173</name>
</gene>
<feature type="compositionally biased region" description="Low complexity" evidence="2">
    <location>
        <begin position="61"/>
        <end position="82"/>
    </location>
</feature>
<comment type="caution">
    <text evidence="4">The sequence shown here is derived from an EMBL/GenBank/DDBJ whole genome shotgun (WGS) entry which is preliminary data.</text>
</comment>
<feature type="coiled-coil region" evidence="1">
    <location>
        <begin position="99"/>
        <end position="140"/>
    </location>
</feature>
<name>A0A813PVB4_9BILA</name>
<dbReference type="Proteomes" id="UP000663879">
    <property type="component" value="Unassembled WGS sequence"/>
</dbReference>
<feature type="coiled-coil region" evidence="1">
    <location>
        <begin position="169"/>
        <end position="296"/>
    </location>
</feature>
<dbReference type="AlphaFoldDB" id="A0A813PVB4"/>
<feature type="region of interest" description="Disordered" evidence="2">
    <location>
        <begin position="320"/>
        <end position="341"/>
    </location>
</feature>
<feature type="region of interest" description="Disordered" evidence="2">
    <location>
        <begin position="58"/>
        <end position="83"/>
    </location>
</feature>
<evidence type="ECO:0000256" key="2">
    <source>
        <dbReference type="SAM" id="MobiDB-lite"/>
    </source>
</evidence>
<dbReference type="SMART" id="SM01052">
    <property type="entry name" value="CAP_GLY"/>
    <property type="match status" value="1"/>
</dbReference>
<dbReference type="Pfam" id="PF01302">
    <property type="entry name" value="CAP_GLY"/>
    <property type="match status" value="1"/>
</dbReference>
<evidence type="ECO:0000313" key="4">
    <source>
        <dbReference type="EMBL" id="CAF0755974.1"/>
    </source>
</evidence>
<dbReference type="EMBL" id="CAJNOC010000399">
    <property type="protein sequence ID" value="CAF0755974.1"/>
    <property type="molecule type" value="Genomic_DNA"/>
</dbReference>
<proteinExistence type="predicted"/>
<evidence type="ECO:0000259" key="3">
    <source>
        <dbReference type="PROSITE" id="PS50245"/>
    </source>
</evidence>
<dbReference type="InterPro" id="IPR036859">
    <property type="entry name" value="CAP-Gly_dom_sf"/>
</dbReference>
<organism evidence="4 5">
    <name type="scientific">Brachionus calyciflorus</name>
    <dbReference type="NCBI Taxonomy" id="104777"/>
    <lineage>
        <taxon>Eukaryota</taxon>
        <taxon>Metazoa</taxon>
        <taxon>Spiralia</taxon>
        <taxon>Gnathifera</taxon>
        <taxon>Rotifera</taxon>
        <taxon>Eurotatoria</taxon>
        <taxon>Monogononta</taxon>
        <taxon>Pseudotrocha</taxon>
        <taxon>Ploima</taxon>
        <taxon>Brachionidae</taxon>
        <taxon>Brachionus</taxon>
    </lineage>
</organism>
<keyword evidence="1" id="KW-0175">Coiled coil</keyword>
<evidence type="ECO:0000313" key="5">
    <source>
        <dbReference type="Proteomes" id="UP000663879"/>
    </source>
</evidence>
<feature type="domain" description="CAP-Gly" evidence="3">
    <location>
        <begin position="678"/>
        <end position="720"/>
    </location>
</feature>
<accession>A0A813PVB4</accession>
<dbReference type="InterPro" id="IPR000938">
    <property type="entry name" value="CAP-Gly_domain"/>
</dbReference>
<sequence>MPTEKKLENNNGDVIDDLVDNIHHHNYQRTTEDNLVINMVHSELEDDDLDHNKIQTKNYKSSYQDSDLSTSSDLQNSSSSLTIPLNKENDFKNESTDYLNVLKYELKEKDLDIVQLQKEINELQLENKLLRAKIPFYNEQMNLLDDEMAKTIDTNNPYIKEMLIFKKEKDVALEELMKAQDTISRLSMEKSQKCHDMFTPDSPDLLKKKLKTYERQIRELENENEKYSCELVKTDKNFNCLRQENAELRNKLNENKILYEREQNLLVDMAELKNELKKLKQANGQLIETNKRLIDELNSRVEHSVSQSAVHECITSSTQTYSDQDFSKNKKTQSITEDNDLNTTYNVNNNNNNNNNNSEQFQKVPKHCYHSRNNYNQNENYSLAKTDDYLINNFRPFNQNTVHSNHNIPSPKKSNITHSGHSVHSQRVNDFDYDNHHHQFQKNFDYNHQQQNQQIHQHTQAHRKNNYNNSRYDEQEFFRPESSDSVCSNRRVESRSKSLRRYSSNETLDEFETNKSRKSLKINVMRDIKSAQKLRIKRDRDPGYRHSTCYYEQPVRNVRRSLTFTNRSTRNLYEPESDFNSTPSNSHLNFNNNNNYNHRYQDEEPEYATRSYRSKSVDRVTAMERKMHETHEEINQKESISRKRPFVPLKPDDIRIGDFLKFSRPGGKISKGMVKYIGPLPDRSDVYFGLELESEEGKHDGIYNDKRYFQTKPNKGVFVSFSKVVMAWG</sequence>
<reference evidence="4" key="1">
    <citation type="submission" date="2021-02" db="EMBL/GenBank/DDBJ databases">
        <authorList>
            <person name="Nowell W R."/>
        </authorList>
    </citation>
    <scope>NUCLEOTIDE SEQUENCE</scope>
    <source>
        <strain evidence="4">Ploen Becks lab</strain>
    </source>
</reference>
<dbReference type="PROSITE" id="PS50245">
    <property type="entry name" value="CAP_GLY_2"/>
    <property type="match status" value="1"/>
</dbReference>
<dbReference type="Gene3D" id="2.30.30.190">
    <property type="entry name" value="CAP Gly-rich-like domain"/>
    <property type="match status" value="1"/>
</dbReference>
<dbReference type="OrthoDB" id="2130750at2759"/>
<keyword evidence="5" id="KW-1185">Reference proteome</keyword>
<evidence type="ECO:0000256" key="1">
    <source>
        <dbReference type="SAM" id="Coils"/>
    </source>
</evidence>
<feature type="region of interest" description="Disordered" evidence="2">
    <location>
        <begin position="400"/>
        <end position="423"/>
    </location>
</feature>
<dbReference type="SUPFAM" id="SSF74924">
    <property type="entry name" value="Cap-Gly domain"/>
    <property type="match status" value="1"/>
</dbReference>
<feature type="compositionally biased region" description="Low complexity" evidence="2">
    <location>
        <begin position="585"/>
        <end position="596"/>
    </location>
</feature>
<feature type="region of interest" description="Disordered" evidence="2">
    <location>
        <begin position="573"/>
        <end position="596"/>
    </location>
</feature>